<gene>
    <name evidence="2" type="ORF">GCM10008967_42360</name>
</gene>
<keyword evidence="1" id="KW-1133">Transmembrane helix</keyword>
<keyword evidence="3" id="KW-1185">Reference proteome</keyword>
<dbReference type="Proteomes" id="UP001500782">
    <property type="component" value="Unassembled WGS sequence"/>
</dbReference>
<keyword evidence="1" id="KW-0472">Membrane</keyword>
<name>A0ABN0WWC7_9BACI</name>
<evidence type="ECO:0000313" key="2">
    <source>
        <dbReference type="EMBL" id="GAA0347522.1"/>
    </source>
</evidence>
<sequence>MNTVQIIITEVININIGSTRQKINIMFYTGFTALFLTTIYTAILTVIAIKTSKRVKRISEGRGK</sequence>
<dbReference type="EMBL" id="BAAADJ010000064">
    <property type="protein sequence ID" value="GAA0347522.1"/>
    <property type="molecule type" value="Genomic_DNA"/>
</dbReference>
<accession>A0ABN0WWC7</accession>
<protein>
    <submittedName>
        <fullName evidence="2">Uncharacterized protein</fullName>
    </submittedName>
</protein>
<evidence type="ECO:0000313" key="3">
    <source>
        <dbReference type="Proteomes" id="UP001500782"/>
    </source>
</evidence>
<keyword evidence="1" id="KW-0812">Transmembrane</keyword>
<organism evidence="2 3">
    <name type="scientific">Bacillus carboniphilus</name>
    <dbReference type="NCBI Taxonomy" id="86663"/>
    <lineage>
        <taxon>Bacteria</taxon>
        <taxon>Bacillati</taxon>
        <taxon>Bacillota</taxon>
        <taxon>Bacilli</taxon>
        <taxon>Bacillales</taxon>
        <taxon>Bacillaceae</taxon>
        <taxon>Bacillus</taxon>
    </lineage>
</organism>
<comment type="caution">
    <text evidence="2">The sequence shown here is derived from an EMBL/GenBank/DDBJ whole genome shotgun (WGS) entry which is preliminary data.</text>
</comment>
<feature type="transmembrane region" description="Helical" evidence="1">
    <location>
        <begin position="25"/>
        <end position="49"/>
    </location>
</feature>
<evidence type="ECO:0000256" key="1">
    <source>
        <dbReference type="SAM" id="Phobius"/>
    </source>
</evidence>
<reference evidence="2 3" key="1">
    <citation type="journal article" date="2019" name="Int. J. Syst. Evol. Microbiol.">
        <title>The Global Catalogue of Microorganisms (GCM) 10K type strain sequencing project: providing services to taxonomists for standard genome sequencing and annotation.</title>
        <authorList>
            <consortium name="The Broad Institute Genomics Platform"/>
            <consortium name="The Broad Institute Genome Sequencing Center for Infectious Disease"/>
            <person name="Wu L."/>
            <person name="Ma J."/>
        </authorList>
    </citation>
    <scope>NUCLEOTIDE SEQUENCE [LARGE SCALE GENOMIC DNA]</scope>
    <source>
        <strain evidence="2 3">JCM 9731</strain>
    </source>
</reference>
<proteinExistence type="predicted"/>